<evidence type="ECO:0000313" key="3">
    <source>
        <dbReference type="Proteomes" id="UP000811246"/>
    </source>
</evidence>
<dbReference type="Proteomes" id="UP000811246">
    <property type="component" value="Chromosome 8"/>
</dbReference>
<dbReference type="AlphaFoldDB" id="A0A922JAM8"/>
<dbReference type="InterPro" id="IPR049932">
    <property type="entry name" value="NEAP1-4"/>
</dbReference>
<dbReference type="PANTHER" id="PTHR48145:SF5">
    <property type="entry name" value="NUCLEAR ENVELOPE-ASSOCIATED PROTEIN 2"/>
    <property type="match status" value="1"/>
</dbReference>
<dbReference type="EMBL" id="CM031832">
    <property type="protein sequence ID" value="KAG6701166.1"/>
    <property type="molecule type" value="Genomic_DNA"/>
</dbReference>
<keyword evidence="1" id="KW-0175">Coiled coil</keyword>
<reference evidence="2" key="1">
    <citation type="submission" date="2021-01" db="EMBL/GenBank/DDBJ databases">
        <authorList>
            <person name="Lovell J.T."/>
            <person name="Bentley N."/>
            <person name="Bhattarai G."/>
            <person name="Jenkins J.W."/>
            <person name="Sreedasyam A."/>
            <person name="Alarcon Y."/>
            <person name="Bock C."/>
            <person name="Boston L."/>
            <person name="Carlson J."/>
            <person name="Cervantes K."/>
            <person name="Clermont K."/>
            <person name="Krom N."/>
            <person name="Kubenka K."/>
            <person name="Mamidi S."/>
            <person name="Mattison C."/>
            <person name="Monteros M."/>
            <person name="Pisani C."/>
            <person name="Plott C."/>
            <person name="Rajasekar S."/>
            <person name="Rhein H.S."/>
            <person name="Rohla C."/>
            <person name="Song M."/>
            <person name="Hilaire R.S."/>
            <person name="Shu S."/>
            <person name="Wells L."/>
            <person name="Wang X."/>
            <person name="Webber J."/>
            <person name="Heerema R.J."/>
            <person name="Klein P."/>
            <person name="Conner P."/>
            <person name="Grauke L."/>
            <person name="Grimwood J."/>
            <person name="Schmutz J."/>
            <person name="Randall J.J."/>
        </authorList>
    </citation>
    <scope>NUCLEOTIDE SEQUENCE</scope>
    <source>
        <tissue evidence="2">Leaf</tissue>
    </source>
</reference>
<protein>
    <submittedName>
        <fullName evidence="2">Uncharacterized protein</fullName>
    </submittedName>
</protein>
<feature type="coiled-coil region" evidence="1">
    <location>
        <begin position="347"/>
        <end position="374"/>
    </location>
</feature>
<evidence type="ECO:0000313" key="2">
    <source>
        <dbReference type="EMBL" id="KAG6701166.1"/>
    </source>
</evidence>
<dbReference type="PANTHER" id="PTHR48145">
    <property type="entry name" value="NUCLEAR ENVELOPE-ASSOCIATED PROTEIN 1"/>
    <property type="match status" value="1"/>
</dbReference>
<feature type="coiled-coil region" evidence="1">
    <location>
        <begin position="253"/>
        <end position="287"/>
    </location>
</feature>
<gene>
    <name evidence="2" type="ORF">I3842_08G152100</name>
</gene>
<proteinExistence type="predicted"/>
<evidence type="ECO:0000256" key="1">
    <source>
        <dbReference type="SAM" id="Coils"/>
    </source>
</evidence>
<comment type="caution">
    <text evidence="2">The sequence shown here is derived from an EMBL/GenBank/DDBJ whole genome shotgun (WGS) entry which is preliminary data.</text>
</comment>
<feature type="coiled-coil region" evidence="1">
    <location>
        <begin position="127"/>
        <end position="196"/>
    </location>
</feature>
<accession>A0A922JAM8</accession>
<organism evidence="2 3">
    <name type="scientific">Carya illinoinensis</name>
    <name type="common">Pecan</name>
    <dbReference type="NCBI Taxonomy" id="32201"/>
    <lineage>
        <taxon>Eukaryota</taxon>
        <taxon>Viridiplantae</taxon>
        <taxon>Streptophyta</taxon>
        <taxon>Embryophyta</taxon>
        <taxon>Tracheophyta</taxon>
        <taxon>Spermatophyta</taxon>
        <taxon>Magnoliopsida</taxon>
        <taxon>eudicotyledons</taxon>
        <taxon>Gunneridae</taxon>
        <taxon>Pentapetalae</taxon>
        <taxon>rosids</taxon>
        <taxon>fabids</taxon>
        <taxon>Fagales</taxon>
        <taxon>Juglandaceae</taxon>
        <taxon>Carya</taxon>
    </lineage>
</organism>
<sequence>MRLCISASEVALSSRRRRREEEEIKQNPEALHFRCRKAVSGNGFGSQSDMWNIMDCTASGIVHHSLVLRTSFVVWSLSTNPPPLFDTQKKNLIILMSILEEKPSSSSSWLASEATSVIPAGEIDPLLKDLNEKKQSFRRNVVSLAAELKEVRTRLTSQEQSYTLETLTRQVAEAKAKNMEEEIGRLEKKLEERNAKLQASASTAEKCFKELDDLRSQLSATQAIADSSAASAQSARLQCLALVKELEEKNGSLKEHEHRVTTLGEQLDKLQRDMQARESSQKQLKDDVLKIENDIMQTVAKAGASKDCELRKLLNEVSPKNFEKINKLLIVKDEEIAKLKDEIKIMSAHWENKTKELESQLEKQRRADQELKKRVLKLEFCLQEARSQTRKLQRMGERRDKALKELRDQLAAKQQSATMSAEEQNFWETSGFKIVVSMSMLILVVFSKR</sequence>
<name>A0A922JAM8_CARIL</name>